<dbReference type="InterPro" id="IPR000160">
    <property type="entry name" value="GGDEF_dom"/>
</dbReference>
<keyword evidence="1" id="KW-0472">Membrane</keyword>
<feature type="transmembrane region" description="Helical" evidence="1">
    <location>
        <begin position="226"/>
        <end position="247"/>
    </location>
</feature>
<proteinExistence type="predicted"/>
<dbReference type="Proteomes" id="UP000184226">
    <property type="component" value="Unassembled WGS sequence"/>
</dbReference>
<dbReference type="SUPFAM" id="SSF55073">
    <property type="entry name" value="Nucleotide cyclase"/>
    <property type="match status" value="1"/>
</dbReference>
<dbReference type="PROSITE" id="PS50887">
    <property type="entry name" value="GGDEF"/>
    <property type="match status" value="1"/>
</dbReference>
<accession>A0A1M5SQT6</accession>
<dbReference type="Pfam" id="PF17159">
    <property type="entry name" value="MASE3"/>
    <property type="match status" value="1"/>
</dbReference>
<dbReference type="NCBIfam" id="TIGR00254">
    <property type="entry name" value="GGDEF"/>
    <property type="match status" value="1"/>
</dbReference>
<dbReference type="PANTHER" id="PTHR44757:SF2">
    <property type="entry name" value="BIOFILM ARCHITECTURE MAINTENANCE PROTEIN MBAA"/>
    <property type="match status" value="1"/>
</dbReference>
<dbReference type="EMBL" id="FQXE01000003">
    <property type="protein sequence ID" value="SHH40856.1"/>
    <property type="molecule type" value="Genomic_DNA"/>
</dbReference>
<dbReference type="AlphaFoldDB" id="A0A1M5SQT6"/>
<dbReference type="CDD" id="cd01948">
    <property type="entry name" value="EAL"/>
    <property type="match status" value="1"/>
</dbReference>
<keyword evidence="1" id="KW-0812">Transmembrane</keyword>
<evidence type="ECO:0000313" key="5">
    <source>
        <dbReference type="Proteomes" id="UP000184226"/>
    </source>
</evidence>
<dbReference type="InterPro" id="IPR035919">
    <property type="entry name" value="EAL_sf"/>
</dbReference>
<dbReference type="PANTHER" id="PTHR44757">
    <property type="entry name" value="DIGUANYLATE CYCLASE DGCP"/>
    <property type="match status" value="1"/>
</dbReference>
<gene>
    <name evidence="4" type="ORF">SAMN04488135_103151</name>
</gene>
<dbReference type="STRING" id="658167.SAMN04488135_103151"/>
<evidence type="ECO:0000259" key="3">
    <source>
        <dbReference type="PROSITE" id="PS50887"/>
    </source>
</evidence>
<feature type="domain" description="EAL" evidence="2">
    <location>
        <begin position="467"/>
        <end position="721"/>
    </location>
</feature>
<dbReference type="InterPro" id="IPR029787">
    <property type="entry name" value="Nucleotide_cyclase"/>
</dbReference>
<feature type="transmembrane region" description="Helical" evidence="1">
    <location>
        <begin position="89"/>
        <end position="110"/>
    </location>
</feature>
<dbReference type="PROSITE" id="PS50883">
    <property type="entry name" value="EAL"/>
    <property type="match status" value="1"/>
</dbReference>
<protein>
    <submittedName>
        <fullName evidence="4">Diguanylate cyclase (GGDEF) domain-containing protein</fullName>
    </submittedName>
</protein>
<evidence type="ECO:0000259" key="2">
    <source>
        <dbReference type="PROSITE" id="PS50883"/>
    </source>
</evidence>
<dbReference type="Pfam" id="PF00990">
    <property type="entry name" value="GGDEF"/>
    <property type="match status" value="1"/>
</dbReference>
<feature type="transmembrane region" description="Helical" evidence="1">
    <location>
        <begin position="54"/>
        <end position="77"/>
    </location>
</feature>
<dbReference type="InterPro" id="IPR033425">
    <property type="entry name" value="MASE3"/>
</dbReference>
<feature type="domain" description="GGDEF" evidence="3">
    <location>
        <begin position="325"/>
        <end position="458"/>
    </location>
</feature>
<dbReference type="InterPro" id="IPR001633">
    <property type="entry name" value="EAL_dom"/>
</dbReference>
<dbReference type="Pfam" id="PF00563">
    <property type="entry name" value="EAL"/>
    <property type="match status" value="1"/>
</dbReference>
<feature type="transmembrane region" description="Helical" evidence="1">
    <location>
        <begin position="125"/>
        <end position="146"/>
    </location>
</feature>
<dbReference type="InterPro" id="IPR052155">
    <property type="entry name" value="Biofilm_reg_signaling"/>
</dbReference>
<dbReference type="FunFam" id="3.20.20.450:FF:000001">
    <property type="entry name" value="Cyclic di-GMP phosphodiesterase yahA"/>
    <property type="match status" value="1"/>
</dbReference>
<reference evidence="4 5" key="1">
    <citation type="submission" date="2016-11" db="EMBL/GenBank/DDBJ databases">
        <authorList>
            <person name="Jaros S."/>
            <person name="Januszkiewicz K."/>
            <person name="Wedrychowicz H."/>
        </authorList>
    </citation>
    <scope>NUCLEOTIDE SEQUENCE [LARGE SCALE GENOMIC DNA]</scope>
    <source>
        <strain evidence="4 5">CGMCC 1.10190</strain>
    </source>
</reference>
<organism evidence="4 5">
    <name type="scientific">Pollutimonas bauzanensis</name>
    <dbReference type="NCBI Taxonomy" id="658167"/>
    <lineage>
        <taxon>Bacteria</taxon>
        <taxon>Pseudomonadati</taxon>
        <taxon>Pseudomonadota</taxon>
        <taxon>Betaproteobacteria</taxon>
        <taxon>Burkholderiales</taxon>
        <taxon>Alcaligenaceae</taxon>
        <taxon>Pollutimonas</taxon>
    </lineage>
</organism>
<dbReference type="Gene3D" id="3.30.70.270">
    <property type="match status" value="1"/>
</dbReference>
<dbReference type="SMART" id="SM00052">
    <property type="entry name" value="EAL"/>
    <property type="match status" value="1"/>
</dbReference>
<dbReference type="RefSeq" id="WP_084135839.1">
    <property type="nucleotide sequence ID" value="NZ_FQXE01000003.1"/>
</dbReference>
<evidence type="ECO:0000256" key="1">
    <source>
        <dbReference type="SAM" id="Phobius"/>
    </source>
</evidence>
<name>A0A1M5SQT6_9BURK</name>
<dbReference type="InterPro" id="IPR043128">
    <property type="entry name" value="Rev_trsase/Diguanyl_cyclase"/>
</dbReference>
<feature type="transmembrane region" description="Helical" evidence="1">
    <location>
        <begin position="23"/>
        <end position="42"/>
    </location>
</feature>
<keyword evidence="5" id="KW-1185">Reference proteome</keyword>
<feature type="transmembrane region" description="Helical" evidence="1">
    <location>
        <begin position="158"/>
        <end position="179"/>
    </location>
</feature>
<dbReference type="SMART" id="SM00267">
    <property type="entry name" value="GGDEF"/>
    <property type="match status" value="1"/>
</dbReference>
<evidence type="ECO:0000313" key="4">
    <source>
        <dbReference type="EMBL" id="SHH40856.1"/>
    </source>
</evidence>
<dbReference type="Gene3D" id="3.20.20.450">
    <property type="entry name" value="EAL domain"/>
    <property type="match status" value="1"/>
</dbReference>
<sequence>MTDPLLAGDDDLPDRHQGAAAHFWRIALAIAALGGPVLWLALAEPQRMPDLGTVYLPLHIAMEIFSIVIASMIFALGWHNISDKIPCNVIILSAAFLAVALLDLCHLLSLEGMPDFVTPGSVPKAIAFALASRIVTAAALLVVALLPWSLYAGRRIRCIALAVSMASVALAAWVVLYRFDALPATFVQGQGVTLLKVRVEYALFALYTAAALLFLWRAWRRRDRNAGYLAVAAAIMAMSEVCFTWHAQPGELPGMLGHFYKVIAGGYLYWAIFLDALREPYQQLRRSEQSRLRQLTHDTLTGLPNRALIAQKLRQAIVHARLRNTMLAVFFLDVDFFKKVNATFGHGVGDEIIRACAGRLAPALTSDNTLARQAGDEFIILQENITDGHQAALLAENLLRRMREPFHIQGHEIFLSASVGITLFPDDETTENGLLHKAHMAMSSVKKDARNTYRFHTSDMERGLREQLMMESSLHHALDNGELMIHYQPKVNFSTGAVAGVEALVRWNHPVLGQVPPASFIPIAEENGCIDAIGMWVLEQACAQARKWQELSLPLLCVSVNLSARQFQQPRLAEQVGQVLRDTGLVPSCLELEITESTVMQDTEAAITALQSLKRLGVVLSVDDFGTGYSSLSCLKRFPIDVLKIDRSFVSDVTHDTNDAAITRAIIALAHGLDLAVVAEGVETLEQALFLQANGCDEMQGYYFSRPVLPDELADMLRADPVARNMDAAAGGAAPGA</sequence>
<keyword evidence="1" id="KW-1133">Transmembrane helix</keyword>
<dbReference type="OrthoDB" id="9813903at2"/>
<feature type="transmembrane region" description="Helical" evidence="1">
    <location>
        <begin position="199"/>
        <end position="219"/>
    </location>
</feature>
<dbReference type="SUPFAM" id="SSF141868">
    <property type="entry name" value="EAL domain-like"/>
    <property type="match status" value="1"/>
</dbReference>
<dbReference type="CDD" id="cd01949">
    <property type="entry name" value="GGDEF"/>
    <property type="match status" value="1"/>
</dbReference>